<evidence type="ECO:0000313" key="2">
    <source>
        <dbReference type="Proteomes" id="UP001386955"/>
    </source>
</evidence>
<dbReference type="PANTHER" id="PTHR48049:SF126">
    <property type="entry name" value="ANTHOCYANIDIN 3-O-GLUCOSIDE 2''-O-GLUCOSYLTRANSFERASE-RELATED"/>
    <property type="match status" value="1"/>
</dbReference>
<dbReference type="Proteomes" id="UP001386955">
    <property type="component" value="Unassembled WGS sequence"/>
</dbReference>
<dbReference type="PANTHER" id="PTHR48049">
    <property type="entry name" value="GLYCOSYLTRANSFERASE"/>
    <property type="match status" value="1"/>
</dbReference>
<accession>A0AAN9SRJ9</accession>
<reference evidence="1 2" key="1">
    <citation type="submission" date="2024-01" db="EMBL/GenBank/DDBJ databases">
        <title>The genomes of 5 underutilized Papilionoideae crops provide insights into root nodulation and disease resistanc.</title>
        <authorList>
            <person name="Jiang F."/>
        </authorList>
    </citation>
    <scope>NUCLEOTIDE SEQUENCE [LARGE SCALE GENOMIC DNA]</scope>
    <source>
        <strain evidence="1">DUOXIRENSHENG_FW03</strain>
        <tissue evidence="1">Leaves</tissue>
    </source>
</reference>
<sequence length="122" mass="13905">MDASCLHVAMFPFFAMGHISPYLHLSNKLAKRGHKISFFIPKRTQSKLEQFNRYPHLISFFPINVPHVEGLPHGAETTSDVSFYLAALIMTAMDRTERDIQLLLFDLKPQIVSSTSHIGYQT</sequence>
<dbReference type="EMBL" id="JAYMYS010000003">
    <property type="protein sequence ID" value="KAK7401912.1"/>
    <property type="molecule type" value="Genomic_DNA"/>
</dbReference>
<gene>
    <name evidence="1" type="ORF">VNO78_13772</name>
</gene>
<dbReference type="InterPro" id="IPR050481">
    <property type="entry name" value="UDP-glycosyltransf_plant"/>
</dbReference>
<evidence type="ECO:0000313" key="1">
    <source>
        <dbReference type="EMBL" id="KAK7401912.1"/>
    </source>
</evidence>
<dbReference type="SUPFAM" id="SSF53756">
    <property type="entry name" value="UDP-Glycosyltransferase/glycogen phosphorylase"/>
    <property type="match status" value="1"/>
</dbReference>
<name>A0AAN9SRJ9_PSOTE</name>
<keyword evidence="2" id="KW-1185">Reference proteome</keyword>
<proteinExistence type="predicted"/>
<organism evidence="1 2">
    <name type="scientific">Psophocarpus tetragonolobus</name>
    <name type="common">Winged bean</name>
    <name type="synonym">Dolichos tetragonolobus</name>
    <dbReference type="NCBI Taxonomy" id="3891"/>
    <lineage>
        <taxon>Eukaryota</taxon>
        <taxon>Viridiplantae</taxon>
        <taxon>Streptophyta</taxon>
        <taxon>Embryophyta</taxon>
        <taxon>Tracheophyta</taxon>
        <taxon>Spermatophyta</taxon>
        <taxon>Magnoliopsida</taxon>
        <taxon>eudicotyledons</taxon>
        <taxon>Gunneridae</taxon>
        <taxon>Pentapetalae</taxon>
        <taxon>rosids</taxon>
        <taxon>fabids</taxon>
        <taxon>Fabales</taxon>
        <taxon>Fabaceae</taxon>
        <taxon>Papilionoideae</taxon>
        <taxon>50 kb inversion clade</taxon>
        <taxon>NPAAA clade</taxon>
        <taxon>indigoferoid/millettioid clade</taxon>
        <taxon>Phaseoleae</taxon>
        <taxon>Psophocarpus</taxon>
    </lineage>
</organism>
<comment type="caution">
    <text evidence="1">The sequence shown here is derived from an EMBL/GenBank/DDBJ whole genome shotgun (WGS) entry which is preliminary data.</text>
</comment>
<dbReference type="GO" id="GO:0035251">
    <property type="term" value="F:UDP-glucosyltransferase activity"/>
    <property type="evidence" value="ECO:0007669"/>
    <property type="project" value="InterPro"/>
</dbReference>
<dbReference type="Gene3D" id="3.40.50.2000">
    <property type="entry name" value="Glycogen Phosphorylase B"/>
    <property type="match status" value="1"/>
</dbReference>
<protein>
    <submittedName>
        <fullName evidence="1">Uncharacterized protein</fullName>
    </submittedName>
</protein>
<dbReference type="AlphaFoldDB" id="A0AAN9SRJ9"/>